<evidence type="ECO:0000313" key="3">
    <source>
        <dbReference type="EMBL" id="PMD15924.1"/>
    </source>
</evidence>
<keyword evidence="2" id="KW-0472">Membrane</keyword>
<organism evidence="3 4">
    <name type="scientific">Hyaloscypha hepaticicola</name>
    <dbReference type="NCBI Taxonomy" id="2082293"/>
    <lineage>
        <taxon>Eukaryota</taxon>
        <taxon>Fungi</taxon>
        <taxon>Dikarya</taxon>
        <taxon>Ascomycota</taxon>
        <taxon>Pezizomycotina</taxon>
        <taxon>Leotiomycetes</taxon>
        <taxon>Helotiales</taxon>
        <taxon>Hyaloscyphaceae</taxon>
        <taxon>Hyaloscypha</taxon>
    </lineage>
</organism>
<dbReference type="AlphaFoldDB" id="A0A2J6PPH7"/>
<protein>
    <submittedName>
        <fullName evidence="3">Uncharacterized protein</fullName>
    </submittedName>
</protein>
<keyword evidence="2" id="KW-1133">Transmembrane helix</keyword>
<evidence type="ECO:0000313" key="4">
    <source>
        <dbReference type="Proteomes" id="UP000235672"/>
    </source>
</evidence>
<reference evidence="3 4" key="1">
    <citation type="submission" date="2016-05" db="EMBL/GenBank/DDBJ databases">
        <title>A degradative enzymes factory behind the ericoid mycorrhizal symbiosis.</title>
        <authorList>
            <consortium name="DOE Joint Genome Institute"/>
            <person name="Martino E."/>
            <person name="Morin E."/>
            <person name="Grelet G."/>
            <person name="Kuo A."/>
            <person name="Kohler A."/>
            <person name="Daghino S."/>
            <person name="Barry K."/>
            <person name="Choi C."/>
            <person name="Cichocki N."/>
            <person name="Clum A."/>
            <person name="Copeland A."/>
            <person name="Hainaut M."/>
            <person name="Haridas S."/>
            <person name="Labutti K."/>
            <person name="Lindquist E."/>
            <person name="Lipzen A."/>
            <person name="Khouja H.-R."/>
            <person name="Murat C."/>
            <person name="Ohm R."/>
            <person name="Olson A."/>
            <person name="Spatafora J."/>
            <person name="Veneault-Fourrey C."/>
            <person name="Henrissat B."/>
            <person name="Grigoriev I."/>
            <person name="Martin F."/>
            <person name="Perotto S."/>
        </authorList>
    </citation>
    <scope>NUCLEOTIDE SEQUENCE [LARGE SCALE GENOMIC DNA]</scope>
    <source>
        <strain evidence="3 4">UAMH 7357</strain>
    </source>
</reference>
<evidence type="ECO:0000256" key="2">
    <source>
        <dbReference type="SAM" id="Phobius"/>
    </source>
</evidence>
<feature type="region of interest" description="Disordered" evidence="1">
    <location>
        <begin position="130"/>
        <end position="156"/>
    </location>
</feature>
<feature type="transmembrane region" description="Helical" evidence="2">
    <location>
        <begin position="12"/>
        <end position="33"/>
    </location>
</feature>
<dbReference type="Proteomes" id="UP000235672">
    <property type="component" value="Unassembled WGS sequence"/>
</dbReference>
<dbReference type="EMBL" id="KZ613509">
    <property type="protein sequence ID" value="PMD15924.1"/>
    <property type="molecule type" value="Genomic_DNA"/>
</dbReference>
<gene>
    <name evidence="3" type="ORF">NA56DRAFT_753533</name>
</gene>
<proteinExistence type="predicted"/>
<keyword evidence="2" id="KW-0812">Transmembrane</keyword>
<evidence type="ECO:0000256" key="1">
    <source>
        <dbReference type="SAM" id="MobiDB-lite"/>
    </source>
</evidence>
<accession>A0A2J6PPH7</accession>
<keyword evidence="4" id="KW-1185">Reference proteome</keyword>
<sequence>MEEEGESARANIAVRKQLFLVIIGLCLSAIYMVKMPSAAASTSPATVAYDHISTFIAALAQIGTYIGHECGLFSTDVNSSAILDAAKRRWDNIGSYTWQIPPTLSNRLSEELLIVESPDLASATNLRNLGPRELLGSEPSANPARGNQDHTSMPLHGQTSNNDCQDCLEIGSLCAFCEFLDLPDASIINISNINTSNIGASGIATSGIGASGITTSTKTHLPIEKRSFVPDGNLFRLSTGYSSAVGPPRTYLGLWRCCECGNGPNLKAIEVSCCLCEHKRCKACNYDFV</sequence>
<name>A0A2J6PPH7_9HELO</name>